<accession>A0A016SDJ8</accession>
<dbReference type="EMBL" id="JARK01001578">
    <property type="protein sequence ID" value="EYB88763.1"/>
    <property type="molecule type" value="Genomic_DNA"/>
</dbReference>
<dbReference type="AlphaFoldDB" id="A0A016SDJ8"/>
<gene>
    <name evidence="1" type="primary">Acey_s0242.g3442</name>
    <name evidence="1" type="ORF">Y032_0242g3442</name>
</gene>
<proteinExistence type="predicted"/>
<reference evidence="2" key="1">
    <citation type="journal article" date="2015" name="Nat. Genet.">
        <title>The genome and transcriptome of the zoonotic hookworm Ancylostoma ceylanicum identify infection-specific gene families.</title>
        <authorList>
            <person name="Schwarz E.M."/>
            <person name="Hu Y."/>
            <person name="Antoshechkin I."/>
            <person name="Miller M.M."/>
            <person name="Sternberg P.W."/>
            <person name="Aroian R.V."/>
        </authorList>
    </citation>
    <scope>NUCLEOTIDE SEQUENCE</scope>
    <source>
        <strain evidence="2">HY135</strain>
    </source>
</reference>
<organism evidence="1 2">
    <name type="scientific">Ancylostoma ceylanicum</name>
    <dbReference type="NCBI Taxonomy" id="53326"/>
    <lineage>
        <taxon>Eukaryota</taxon>
        <taxon>Metazoa</taxon>
        <taxon>Ecdysozoa</taxon>
        <taxon>Nematoda</taxon>
        <taxon>Chromadorea</taxon>
        <taxon>Rhabditida</taxon>
        <taxon>Rhabditina</taxon>
        <taxon>Rhabditomorpha</taxon>
        <taxon>Strongyloidea</taxon>
        <taxon>Ancylostomatidae</taxon>
        <taxon>Ancylostomatinae</taxon>
        <taxon>Ancylostoma</taxon>
    </lineage>
</organism>
<sequence>MRELIFCNLLDQVHHTDPRHPLLLSEERKTLGIITPGDATGRAIPVRACNASLIWYEYWANSSGCPPALTPKTALT</sequence>
<evidence type="ECO:0000313" key="1">
    <source>
        <dbReference type="EMBL" id="EYB88763.1"/>
    </source>
</evidence>
<evidence type="ECO:0000313" key="2">
    <source>
        <dbReference type="Proteomes" id="UP000024635"/>
    </source>
</evidence>
<protein>
    <submittedName>
        <fullName evidence="1">Uncharacterized protein</fullName>
    </submittedName>
</protein>
<keyword evidence="2" id="KW-1185">Reference proteome</keyword>
<dbReference type="Proteomes" id="UP000024635">
    <property type="component" value="Unassembled WGS sequence"/>
</dbReference>
<name>A0A016SDJ8_9BILA</name>
<comment type="caution">
    <text evidence="1">The sequence shown here is derived from an EMBL/GenBank/DDBJ whole genome shotgun (WGS) entry which is preliminary data.</text>
</comment>